<organism evidence="2 3">
    <name type="scientific">Paspalum vaginatum</name>
    <name type="common">seashore paspalum</name>
    <dbReference type="NCBI Taxonomy" id="158149"/>
    <lineage>
        <taxon>Eukaryota</taxon>
        <taxon>Viridiplantae</taxon>
        <taxon>Streptophyta</taxon>
        <taxon>Embryophyta</taxon>
        <taxon>Tracheophyta</taxon>
        <taxon>Spermatophyta</taxon>
        <taxon>Magnoliopsida</taxon>
        <taxon>Liliopsida</taxon>
        <taxon>Poales</taxon>
        <taxon>Poaceae</taxon>
        <taxon>PACMAD clade</taxon>
        <taxon>Panicoideae</taxon>
        <taxon>Andropogonodae</taxon>
        <taxon>Paspaleae</taxon>
        <taxon>Paspalinae</taxon>
        <taxon>Paspalum</taxon>
    </lineage>
</organism>
<proteinExistence type="predicted"/>
<dbReference type="AlphaFoldDB" id="A0A9W7XE03"/>
<feature type="compositionally biased region" description="Low complexity" evidence="1">
    <location>
        <begin position="29"/>
        <end position="40"/>
    </location>
</feature>
<protein>
    <submittedName>
        <fullName evidence="2">Uncharacterized protein</fullName>
    </submittedName>
</protein>
<gene>
    <name evidence="2" type="ORF">BS78_K179000</name>
</gene>
<feature type="region of interest" description="Disordered" evidence="1">
    <location>
        <begin position="27"/>
        <end position="48"/>
    </location>
</feature>
<accession>A0A9W7XE03</accession>
<name>A0A9W7XE03_9POAL</name>
<sequence length="166" mass="17219">MPVLLSTYMHTTTPGTLVAAGLIPGTETASAASSPAPGRPSRQRRPLSAMVSLSTVTTPSPEAAHFTGRWTSAPPRRISPAAVHLPTAALLHSGGTLPQSSLISLLTAVVPPFSRSLDLDPAGHGAPTLAAAQFPVHKCVPAMGQAIGLFDLKMSWIGMFNLFSVY</sequence>
<evidence type="ECO:0000256" key="1">
    <source>
        <dbReference type="SAM" id="MobiDB-lite"/>
    </source>
</evidence>
<comment type="caution">
    <text evidence="2">The sequence shown here is derived from an EMBL/GenBank/DDBJ whole genome shotgun (WGS) entry which is preliminary data.</text>
</comment>
<dbReference type="Proteomes" id="UP001164776">
    <property type="component" value="Unassembled WGS sequence"/>
</dbReference>
<evidence type="ECO:0000313" key="2">
    <source>
        <dbReference type="EMBL" id="KAJ1257209.1"/>
    </source>
</evidence>
<reference evidence="2 3" key="1">
    <citation type="submission" date="2022-10" db="EMBL/GenBank/DDBJ databases">
        <title>WGS assembly of Paspalum vaginatum 540-79.</title>
        <authorList>
            <person name="Sun G."/>
            <person name="Wase N."/>
            <person name="Shu S."/>
            <person name="Jenkins J."/>
            <person name="Zhou B."/>
            <person name="Torres-Rodriguez J."/>
            <person name="Chen C."/>
            <person name="Sandor L."/>
            <person name="Plott C."/>
            <person name="Yoshinga Y."/>
            <person name="Daum C."/>
            <person name="Qi P."/>
            <person name="Barry K."/>
            <person name="Lipzen A."/>
            <person name="Berry L."/>
            <person name="Pedersen C."/>
            <person name="Gottilla T."/>
            <person name="Foltz A."/>
            <person name="Yu H."/>
            <person name="O'Malley R."/>
            <person name="Zhang C."/>
            <person name="Devos K."/>
            <person name="Sigmon B."/>
            <person name="Yu B."/>
            <person name="Obata T."/>
            <person name="Schmutz J."/>
            <person name="Schnable J."/>
        </authorList>
    </citation>
    <scope>NUCLEOTIDE SEQUENCE [LARGE SCALE GENOMIC DNA]</scope>
    <source>
        <strain evidence="3">cv. 540-79</strain>
    </source>
</reference>
<evidence type="ECO:0000313" key="3">
    <source>
        <dbReference type="Proteomes" id="UP001164776"/>
    </source>
</evidence>
<dbReference type="EMBL" id="MU629437">
    <property type="protein sequence ID" value="KAJ1257209.1"/>
    <property type="molecule type" value="Genomic_DNA"/>
</dbReference>
<keyword evidence="3" id="KW-1185">Reference proteome</keyword>